<evidence type="ECO:0000313" key="14">
    <source>
        <dbReference type="EMBL" id="KAJ9138248.1"/>
    </source>
</evidence>
<feature type="disulfide bond" evidence="12">
    <location>
        <begin position="48"/>
        <end position="125"/>
    </location>
</feature>
<feature type="disulfide bond" evidence="12">
    <location>
        <begin position="189"/>
        <end position="196"/>
    </location>
</feature>
<evidence type="ECO:0000256" key="1">
    <source>
        <dbReference type="ARBA" id="ARBA00004613"/>
    </source>
</evidence>
<sequence length="227" mass="23658">MQFLLVLALAVLSIASPVPTPIVEERTVIEERQSTTGVTSNEYTELGCRNILFFFARGSTEVGNMGTIVGPQTSNGIKSAFGVTNVATEGIDYAALLSTNFVPGGADPAGIAEMQDLLNDAAARCPSTSSKIVVAGYSQGAALVHRAVESLAQSVKDRIVAAVTYGDTQNLQDGGRIPNFPTEKTLIICNPGDAVCAGTLTITPAHLAYTARVPEAVAFINARINAS</sequence>
<evidence type="ECO:0000256" key="13">
    <source>
        <dbReference type="SAM" id="SignalP"/>
    </source>
</evidence>
<evidence type="ECO:0000256" key="8">
    <source>
        <dbReference type="ARBA" id="ARBA00023026"/>
    </source>
</evidence>
<proteinExistence type="inferred from homology"/>
<evidence type="ECO:0000256" key="12">
    <source>
        <dbReference type="PIRSR" id="PIRSR611150-2"/>
    </source>
</evidence>
<evidence type="ECO:0000256" key="11">
    <source>
        <dbReference type="PIRSR" id="PIRSR611150-1"/>
    </source>
</evidence>
<dbReference type="InterPro" id="IPR000675">
    <property type="entry name" value="Cutinase/axe"/>
</dbReference>
<dbReference type="InterPro" id="IPR043579">
    <property type="entry name" value="CUTINASE_2"/>
</dbReference>
<evidence type="ECO:0000256" key="3">
    <source>
        <dbReference type="ARBA" id="ARBA00013095"/>
    </source>
</evidence>
<evidence type="ECO:0000256" key="6">
    <source>
        <dbReference type="ARBA" id="ARBA00022729"/>
    </source>
</evidence>
<organism evidence="14 15">
    <name type="scientific">Coniochaeta hoffmannii</name>
    <dbReference type="NCBI Taxonomy" id="91930"/>
    <lineage>
        <taxon>Eukaryota</taxon>
        <taxon>Fungi</taxon>
        <taxon>Dikarya</taxon>
        <taxon>Ascomycota</taxon>
        <taxon>Pezizomycotina</taxon>
        <taxon>Sordariomycetes</taxon>
        <taxon>Sordariomycetidae</taxon>
        <taxon>Coniochaetales</taxon>
        <taxon>Coniochaetaceae</taxon>
        <taxon>Coniochaeta</taxon>
    </lineage>
</organism>
<dbReference type="GO" id="GO:0050525">
    <property type="term" value="F:cutinase activity"/>
    <property type="evidence" value="ECO:0007669"/>
    <property type="project" value="UniProtKB-EC"/>
</dbReference>
<keyword evidence="6 13" id="KW-0732">Signal</keyword>
<accession>A0AA38R8L6</accession>
<dbReference type="Proteomes" id="UP001174691">
    <property type="component" value="Unassembled WGS sequence"/>
</dbReference>
<dbReference type="Gene3D" id="3.40.50.1820">
    <property type="entry name" value="alpha/beta hydrolase"/>
    <property type="match status" value="1"/>
</dbReference>
<evidence type="ECO:0000256" key="7">
    <source>
        <dbReference type="ARBA" id="ARBA00022801"/>
    </source>
</evidence>
<reference evidence="14" key="1">
    <citation type="submission" date="2022-07" db="EMBL/GenBank/DDBJ databases">
        <title>Fungi with potential for degradation of polypropylene.</title>
        <authorList>
            <person name="Gostincar C."/>
        </authorList>
    </citation>
    <scope>NUCLEOTIDE SEQUENCE</scope>
    <source>
        <strain evidence="14">EXF-13287</strain>
    </source>
</reference>
<dbReference type="InterPro" id="IPR011150">
    <property type="entry name" value="Cutinase_monf"/>
</dbReference>
<dbReference type="SMART" id="SM01110">
    <property type="entry name" value="Cutinase"/>
    <property type="match status" value="1"/>
</dbReference>
<keyword evidence="9 12" id="KW-1015">Disulfide bond</keyword>
<keyword evidence="15" id="KW-1185">Reference proteome</keyword>
<dbReference type="PANTHER" id="PTHR48250:SF3">
    <property type="entry name" value="CUTINASE 1-RELATED"/>
    <property type="match status" value="1"/>
</dbReference>
<dbReference type="PANTHER" id="PTHR48250">
    <property type="entry name" value="CUTINASE 2-RELATED"/>
    <property type="match status" value="1"/>
</dbReference>
<dbReference type="GO" id="GO:0016052">
    <property type="term" value="P:carbohydrate catabolic process"/>
    <property type="evidence" value="ECO:0007669"/>
    <property type="project" value="TreeGrafter"/>
</dbReference>
<feature type="active site" evidence="11">
    <location>
        <position position="193"/>
    </location>
</feature>
<feature type="signal peptide" evidence="13">
    <location>
        <begin position="1"/>
        <end position="15"/>
    </location>
</feature>
<evidence type="ECO:0000256" key="9">
    <source>
        <dbReference type="ARBA" id="ARBA00023157"/>
    </source>
</evidence>
<comment type="caution">
    <text evidence="14">The sequence shown here is derived from an EMBL/GenBank/DDBJ whole genome shotgun (WGS) entry which is preliminary data.</text>
</comment>
<dbReference type="SUPFAM" id="SSF53474">
    <property type="entry name" value="alpha/beta-Hydrolases"/>
    <property type="match status" value="1"/>
</dbReference>
<evidence type="ECO:0000313" key="15">
    <source>
        <dbReference type="Proteomes" id="UP001174691"/>
    </source>
</evidence>
<comment type="catalytic activity">
    <reaction evidence="10">
        <text>cutin + H2O = cutin monomers.</text>
        <dbReference type="EC" id="3.1.1.74"/>
    </reaction>
</comment>
<gene>
    <name evidence="14" type="ORF">NKR19_g7926</name>
</gene>
<keyword evidence="8" id="KW-0843">Virulence</keyword>
<dbReference type="AlphaFoldDB" id="A0AA38R8L6"/>
<evidence type="ECO:0000256" key="5">
    <source>
        <dbReference type="ARBA" id="ARBA00022525"/>
    </source>
</evidence>
<keyword evidence="5" id="KW-0964">Secreted</keyword>
<evidence type="ECO:0000256" key="4">
    <source>
        <dbReference type="ARBA" id="ARBA00022487"/>
    </source>
</evidence>
<dbReference type="EMBL" id="JANBVN010000148">
    <property type="protein sequence ID" value="KAJ9138248.1"/>
    <property type="molecule type" value="Genomic_DNA"/>
</dbReference>
<evidence type="ECO:0000256" key="2">
    <source>
        <dbReference type="ARBA" id="ARBA00007534"/>
    </source>
</evidence>
<dbReference type="Pfam" id="PF01083">
    <property type="entry name" value="Cutinase"/>
    <property type="match status" value="1"/>
</dbReference>
<name>A0AA38R8L6_9PEZI</name>
<feature type="active site" description="Nucleophile" evidence="11">
    <location>
        <position position="138"/>
    </location>
</feature>
<keyword evidence="7" id="KW-0378">Hydrolase</keyword>
<dbReference type="GO" id="GO:0005576">
    <property type="term" value="C:extracellular region"/>
    <property type="evidence" value="ECO:0007669"/>
    <property type="project" value="UniProtKB-SubCell"/>
</dbReference>
<dbReference type="PRINTS" id="PR00129">
    <property type="entry name" value="CUTINASE"/>
</dbReference>
<comment type="subcellular location">
    <subcellularLocation>
        <location evidence="1">Secreted</location>
    </subcellularLocation>
</comment>
<dbReference type="InterPro" id="IPR029058">
    <property type="entry name" value="AB_hydrolase_fold"/>
</dbReference>
<feature type="chain" id="PRO_5041304367" description="cutinase" evidence="13">
    <location>
        <begin position="16"/>
        <end position="227"/>
    </location>
</feature>
<comment type="similarity">
    <text evidence="2">Belongs to the cutinase family.</text>
</comment>
<protein>
    <recommendedName>
        <fullName evidence="3">cutinase</fullName>
        <ecNumber evidence="3">3.1.1.74</ecNumber>
    </recommendedName>
</protein>
<keyword evidence="4" id="KW-0719">Serine esterase</keyword>
<dbReference type="PROSITE" id="PS00931">
    <property type="entry name" value="CUTINASE_2"/>
    <property type="match status" value="1"/>
</dbReference>
<feature type="active site" description="Proton donor/acceptor" evidence="11">
    <location>
        <position position="206"/>
    </location>
</feature>
<dbReference type="EC" id="3.1.1.74" evidence="3"/>
<evidence type="ECO:0000256" key="10">
    <source>
        <dbReference type="ARBA" id="ARBA00034045"/>
    </source>
</evidence>